<dbReference type="AlphaFoldDB" id="A0A9D1KLH1"/>
<proteinExistence type="inferred from homology"/>
<dbReference type="InterPro" id="IPR000825">
    <property type="entry name" value="SUF_FeS_clus_asmbl_SufBD_core"/>
</dbReference>
<sequence length="272" mass="30707">MTSTEPQAPVTPQVPTQEEHLEALGRYQWGWADSDAAGAAAQRGLNEDVVRHISGAKSESDWMLQRRLKGLKLFQRKPMPTWGAELDEIDFDNIKYFVRSTEQQAQSWEDLPEDIKNTYDKLGIPEAEKARLVAGVAAQYESEVVYHKINEELERQGVIFLDTDTALREHPELFEEYFGTVIPTGDNKFAALNTAVWSGGSFIYVPKGVHVEIPLQAYFRINTENMGQFERTLIIVDEDAYVHYVEGCTAPIYKSDSLHSAVVEIVVKKGGR</sequence>
<name>A0A9D1KLH1_9ACTN</name>
<evidence type="ECO:0000256" key="1">
    <source>
        <dbReference type="ARBA" id="ARBA00043967"/>
    </source>
</evidence>
<dbReference type="Proteomes" id="UP000886842">
    <property type="component" value="Unassembled WGS sequence"/>
</dbReference>
<dbReference type="InterPro" id="IPR010231">
    <property type="entry name" value="SUF_FeS_clus_asmbl_SufB"/>
</dbReference>
<dbReference type="InterPro" id="IPR037284">
    <property type="entry name" value="SUF_FeS_clus_asmbl_SufBD_sf"/>
</dbReference>
<organism evidence="4 5">
    <name type="scientific">Candidatus Avipropionibacterium avicola</name>
    <dbReference type="NCBI Taxonomy" id="2840701"/>
    <lineage>
        <taxon>Bacteria</taxon>
        <taxon>Bacillati</taxon>
        <taxon>Actinomycetota</taxon>
        <taxon>Actinomycetes</taxon>
        <taxon>Propionibacteriales</taxon>
        <taxon>Propionibacteriaceae</taxon>
        <taxon>Propionibacteriaceae incertae sedis</taxon>
        <taxon>Candidatus Avipropionibacterium</taxon>
    </lineage>
</organism>
<dbReference type="Pfam" id="PF01458">
    <property type="entry name" value="SUFBD_core"/>
    <property type="match status" value="1"/>
</dbReference>
<feature type="non-terminal residue" evidence="4">
    <location>
        <position position="272"/>
    </location>
</feature>
<evidence type="ECO:0000313" key="4">
    <source>
        <dbReference type="EMBL" id="HIT75244.1"/>
    </source>
</evidence>
<comment type="caution">
    <text evidence="4">The sequence shown here is derived from an EMBL/GenBank/DDBJ whole genome shotgun (WGS) entry which is preliminary data.</text>
</comment>
<accession>A0A9D1KLH1</accession>
<dbReference type="SUPFAM" id="SSF101960">
    <property type="entry name" value="Stabilizer of iron transporter SufD"/>
    <property type="match status" value="1"/>
</dbReference>
<dbReference type="PANTHER" id="PTHR30508">
    <property type="entry name" value="FES CLUSTER ASSEMBLY PROTEIN SUF"/>
    <property type="match status" value="1"/>
</dbReference>
<gene>
    <name evidence="4" type="primary">sufB</name>
    <name evidence="4" type="ORF">IAA98_06645</name>
</gene>
<dbReference type="InterPro" id="IPR045595">
    <property type="entry name" value="SufBD_N"/>
</dbReference>
<dbReference type="NCBIfam" id="TIGR01980">
    <property type="entry name" value="sufB"/>
    <property type="match status" value="1"/>
</dbReference>
<reference evidence="4" key="2">
    <citation type="journal article" date="2021" name="PeerJ">
        <title>Extensive microbial diversity within the chicken gut microbiome revealed by metagenomics and culture.</title>
        <authorList>
            <person name="Gilroy R."/>
            <person name="Ravi A."/>
            <person name="Getino M."/>
            <person name="Pursley I."/>
            <person name="Horton D.L."/>
            <person name="Alikhan N.F."/>
            <person name="Baker D."/>
            <person name="Gharbi K."/>
            <person name="Hall N."/>
            <person name="Watson M."/>
            <person name="Adriaenssens E.M."/>
            <person name="Foster-Nyarko E."/>
            <person name="Jarju S."/>
            <person name="Secka A."/>
            <person name="Antonio M."/>
            <person name="Oren A."/>
            <person name="Chaudhuri R.R."/>
            <person name="La Ragione R."/>
            <person name="Hildebrand F."/>
            <person name="Pallen M.J."/>
        </authorList>
    </citation>
    <scope>NUCLEOTIDE SEQUENCE</scope>
    <source>
        <strain evidence="4">ChiGjej1B1-24693</strain>
    </source>
</reference>
<dbReference type="GO" id="GO:0016226">
    <property type="term" value="P:iron-sulfur cluster assembly"/>
    <property type="evidence" value="ECO:0007669"/>
    <property type="project" value="InterPro"/>
</dbReference>
<comment type="similarity">
    <text evidence="1">Belongs to the iron-sulfur cluster assembly SufBD family.</text>
</comment>
<dbReference type="EMBL" id="DVLP01000203">
    <property type="protein sequence ID" value="HIT75244.1"/>
    <property type="molecule type" value="Genomic_DNA"/>
</dbReference>
<dbReference type="PANTHER" id="PTHR30508:SF1">
    <property type="entry name" value="UPF0051 PROTEIN ABCI8, CHLOROPLASTIC-RELATED"/>
    <property type="match status" value="1"/>
</dbReference>
<evidence type="ECO:0000313" key="5">
    <source>
        <dbReference type="Proteomes" id="UP000886842"/>
    </source>
</evidence>
<evidence type="ECO:0000259" key="3">
    <source>
        <dbReference type="Pfam" id="PF19295"/>
    </source>
</evidence>
<feature type="domain" description="SUF system FeS cluster assembly SufBD core" evidence="2">
    <location>
        <begin position="219"/>
        <end position="271"/>
    </location>
</feature>
<reference evidence="4" key="1">
    <citation type="submission" date="2020-10" db="EMBL/GenBank/DDBJ databases">
        <authorList>
            <person name="Gilroy R."/>
        </authorList>
    </citation>
    <scope>NUCLEOTIDE SEQUENCE</scope>
    <source>
        <strain evidence="4">ChiGjej1B1-24693</strain>
    </source>
</reference>
<protein>
    <submittedName>
        <fullName evidence="4">Fe-S cluster assembly protein SufB</fullName>
    </submittedName>
</protein>
<evidence type="ECO:0000259" key="2">
    <source>
        <dbReference type="Pfam" id="PF01458"/>
    </source>
</evidence>
<feature type="domain" description="SUF system FeS cluster assembly SufBD N-terminal" evidence="3">
    <location>
        <begin position="146"/>
        <end position="216"/>
    </location>
</feature>
<dbReference type="Pfam" id="PF19295">
    <property type="entry name" value="SufBD_N"/>
    <property type="match status" value="1"/>
</dbReference>
<dbReference type="InterPro" id="IPR055346">
    <property type="entry name" value="Fe-S_cluster_assembly_SufBD"/>
</dbReference>